<proteinExistence type="predicted"/>
<dbReference type="Proteomes" id="UP000199114">
    <property type="component" value="Unassembled WGS sequence"/>
</dbReference>
<dbReference type="STRING" id="1186196.SAMN04489841_3710"/>
<keyword evidence="3" id="KW-1185">Reference proteome</keyword>
<accession>A0A1H9NS65</accession>
<gene>
    <name evidence="2" type="ORF">SAMN04489841_3710</name>
</gene>
<reference evidence="3" key="1">
    <citation type="submission" date="2016-10" db="EMBL/GenBank/DDBJ databases">
        <authorList>
            <person name="Varghese N."/>
            <person name="Submissions S."/>
        </authorList>
    </citation>
    <scope>NUCLEOTIDE SEQUENCE [LARGE SCALE GENOMIC DNA]</scope>
    <source>
        <strain evidence="3">DSM 25055</strain>
    </source>
</reference>
<sequence>MTDSKAPADDAILPAGVRDADERATPQSRALADRVRSAIRASPCPNVDRSYRESARW</sequence>
<name>A0A1H9NS65_9EURY</name>
<feature type="region of interest" description="Disordered" evidence="1">
    <location>
        <begin position="1"/>
        <end position="33"/>
    </location>
</feature>
<evidence type="ECO:0000256" key="1">
    <source>
        <dbReference type="SAM" id="MobiDB-lite"/>
    </source>
</evidence>
<dbReference type="RefSeq" id="WP_175480184.1">
    <property type="nucleotide sequence ID" value="NZ_FOFD01000005.1"/>
</dbReference>
<dbReference type="EMBL" id="FOFD01000005">
    <property type="protein sequence ID" value="SER38617.1"/>
    <property type="molecule type" value="Genomic_DNA"/>
</dbReference>
<organism evidence="2 3">
    <name type="scientific">Natrinema salaciae</name>
    <dbReference type="NCBI Taxonomy" id="1186196"/>
    <lineage>
        <taxon>Archaea</taxon>
        <taxon>Methanobacteriati</taxon>
        <taxon>Methanobacteriota</taxon>
        <taxon>Stenosarchaea group</taxon>
        <taxon>Halobacteria</taxon>
        <taxon>Halobacteriales</taxon>
        <taxon>Natrialbaceae</taxon>
        <taxon>Natrinema</taxon>
    </lineage>
</organism>
<evidence type="ECO:0000313" key="2">
    <source>
        <dbReference type="EMBL" id="SER38617.1"/>
    </source>
</evidence>
<evidence type="ECO:0000313" key="3">
    <source>
        <dbReference type="Proteomes" id="UP000199114"/>
    </source>
</evidence>
<protein>
    <submittedName>
        <fullName evidence="2">Uncharacterized protein</fullName>
    </submittedName>
</protein>
<dbReference type="AlphaFoldDB" id="A0A1H9NS65"/>